<feature type="region of interest" description="Disordered" evidence="1">
    <location>
        <begin position="1"/>
        <end position="38"/>
    </location>
</feature>
<feature type="compositionally biased region" description="Acidic residues" evidence="1">
    <location>
        <begin position="21"/>
        <end position="31"/>
    </location>
</feature>
<gene>
    <name evidence="4" type="ORF">TIFTF001_007901</name>
</gene>
<protein>
    <submittedName>
        <fullName evidence="4">Uncharacterized protein</fullName>
    </submittedName>
</protein>
<feature type="region of interest" description="Disordered" evidence="1">
    <location>
        <begin position="520"/>
        <end position="570"/>
    </location>
</feature>
<evidence type="ECO:0000256" key="1">
    <source>
        <dbReference type="SAM" id="MobiDB-lite"/>
    </source>
</evidence>
<dbReference type="EMBL" id="BTGU01000008">
    <property type="protein sequence ID" value="GMN38665.1"/>
    <property type="molecule type" value="Genomic_DNA"/>
</dbReference>
<dbReference type="InterPro" id="IPR021950">
    <property type="entry name" value="Spt20"/>
</dbReference>
<dbReference type="GO" id="GO:0000124">
    <property type="term" value="C:SAGA complex"/>
    <property type="evidence" value="ECO:0007669"/>
    <property type="project" value="InterPro"/>
</dbReference>
<dbReference type="InterPro" id="IPR046467">
    <property type="entry name" value="PHL_dom"/>
</dbReference>
<dbReference type="Pfam" id="PF12090">
    <property type="entry name" value="Spt20_SEP"/>
    <property type="match status" value="1"/>
</dbReference>
<evidence type="ECO:0000313" key="4">
    <source>
        <dbReference type="EMBL" id="GMN38665.1"/>
    </source>
</evidence>
<dbReference type="InterPro" id="IPR046468">
    <property type="entry name" value="Spt20-like_SEP"/>
</dbReference>
<feature type="domain" description="PHL" evidence="3">
    <location>
        <begin position="623"/>
        <end position="774"/>
    </location>
</feature>
<comment type="caution">
    <text evidence="4">The sequence shown here is derived from an EMBL/GenBank/DDBJ whole genome shotgun (WGS) entry which is preliminary data.</text>
</comment>
<dbReference type="GO" id="GO:0003712">
    <property type="term" value="F:transcription coregulator activity"/>
    <property type="evidence" value="ECO:0007669"/>
    <property type="project" value="InterPro"/>
</dbReference>
<feature type="domain" description="Spt20-like SEP" evidence="2">
    <location>
        <begin position="71"/>
        <end position="218"/>
    </location>
</feature>
<dbReference type="Proteomes" id="UP001187192">
    <property type="component" value="Unassembled WGS sequence"/>
</dbReference>
<name>A0AA88D029_FICCA</name>
<proteinExistence type="predicted"/>
<evidence type="ECO:0000259" key="2">
    <source>
        <dbReference type="Pfam" id="PF12090"/>
    </source>
</evidence>
<keyword evidence="5" id="KW-1185">Reference proteome</keyword>
<sequence>MGVSFKVSRMGTRYMPKPPVIEDDGDDDDNGSLESQQRAIEGKFAEIDKVSDFSNALAKPRREHSTSDDIEVSFSLNLFPTGFSVGNGSELFNNVPEHLYPYDRSSETLISAIEYGWLPGVALDDLPFKYVNGSILCQIRDYRNCLFHKGGTHSTQNIPVVHRVLLKMCMENVVKDILSISDDSWTYKDHLEFESRILKVLQPDLYLNPQPLPYKHYREPLAKKINLEISWSWEQREQQNARASNQVFNSSCHVTEMPSNSAGQNPNLPGLVHQDKVVMLAKESTPTAVLNQGNNLLKQTISDSNALTSQPSCQNGGNRDPSALTELPALNVFTLERSPNKCTNELTPSSSKLSVKERCEKQAIQSSLLEKLRIEPVNCSFQQFPGKRSEFSAPVQLQWKDTSLPQHIEAEGALQEILQGKACHSQFIKNGQPANREAITINSQAGSATSTIKLKPAEACHLSSEFWSIQDKSVGKDRRFNRSDGLQLQDKQSTHLIKTNNPLLNTLPNHIVQPVDKQLKRGNAASKRKSLVHPELRHDESPLATSQNVDSLQVEASAPSRQRTNPPKGFGGYAVGSSVKISNVNMVNAKSCLEGNHLLSQPLEIKSDAVLERLQKIGGVTQRYELSKKRKLDPDFERKPFSVAIPRVAYHLANCEDSVRSEEMANDKVSLSKPSVDRNSTCNSRTLLFIQNPSSFYQDNRVDRVRVVLEQKLNKETVEANIVYGCEDETRSAVNSILPAFPTVHAADLFAAQFISVMAREGYDLYSDIVRPMPANIGCSSSVQQLSGTAHQSSVRFGLSPSPSNPGLTRHMLNLVPGNMSAHNSGQLLLKKTSTSANVLPPGIIHSSSLEHTRDCLPDSLLDIASQFSSMPLEMSEILSRHVHLQEQVQQRVTQQKQLRLRKAMLGGCNVTPGGSGTLQLGNGIQGLGNFSLASFDSVTGNDIASRPRISGGHMALTGNICPENSRSSNALGVNDSKHLEIPTSKFLAAISAKVRATEGQWRGLASGVPIQRSDVVAPMNTPKVPKMPSTLSSQQQHQLQIYQPQQEMQRPYPFMLQQQDMRLSVQNRGSVNLAKKMRSSLGQVDPQQYARQHQINHQEPNPGSMSIVLAEMENSNVSGFHGIVERSQGWK</sequence>
<dbReference type="AlphaFoldDB" id="A0AA88D029"/>
<reference evidence="4" key="1">
    <citation type="submission" date="2023-07" db="EMBL/GenBank/DDBJ databases">
        <title>draft genome sequence of fig (Ficus carica).</title>
        <authorList>
            <person name="Takahashi T."/>
            <person name="Nishimura K."/>
        </authorList>
    </citation>
    <scope>NUCLEOTIDE SEQUENCE</scope>
</reference>
<accession>A0AA88D029</accession>
<organism evidence="4 5">
    <name type="scientific">Ficus carica</name>
    <name type="common">Common fig</name>
    <dbReference type="NCBI Taxonomy" id="3494"/>
    <lineage>
        <taxon>Eukaryota</taxon>
        <taxon>Viridiplantae</taxon>
        <taxon>Streptophyta</taxon>
        <taxon>Embryophyta</taxon>
        <taxon>Tracheophyta</taxon>
        <taxon>Spermatophyta</taxon>
        <taxon>Magnoliopsida</taxon>
        <taxon>eudicotyledons</taxon>
        <taxon>Gunneridae</taxon>
        <taxon>Pentapetalae</taxon>
        <taxon>rosids</taxon>
        <taxon>fabids</taxon>
        <taxon>Rosales</taxon>
        <taxon>Moraceae</taxon>
        <taxon>Ficeae</taxon>
        <taxon>Ficus</taxon>
    </lineage>
</organism>
<dbReference type="PANTHER" id="PTHR13526">
    <property type="entry name" value="TRANSCRIPTION FACTOR SPT20 HOMOLOG"/>
    <property type="match status" value="1"/>
</dbReference>
<dbReference type="PANTHER" id="PTHR13526:SF23">
    <property type="entry name" value="PROTEIN PHYTOCHROME-DEPENDENT LATE-FLOWERING-LIKE"/>
    <property type="match status" value="1"/>
</dbReference>
<dbReference type="GO" id="GO:0006357">
    <property type="term" value="P:regulation of transcription by RNA polymerase II"/>
    <property type="evidence" value="ECO:0007669"/>
    <property type="project" value="TreeGrafter"/>
</dbReference>
<dbReference type="Pfam" id="PF20474">
    <property type="entry name" value="PHL"/>
    <property type="match status" value="1"/>
</dbReference>
<evidence type="ECO:0000259" key="3">
    <source>
        <dbReference type="Pfam" id="PF20474"/>
    </source>
</evidence>
<feature type="compositionally biased region" description="Basic and acidic residues" evidence="1">
    <location>
        <begin position="532"/>
        <end position="541"/>
    </location>
</feature>
<evidence type="ECO:0000313" key="5">
    <source>
        <dbReference type="Proteomes" id="UP001187192"/>
    </source>
</evidence>